<evidence type="ECO:0000313" key="7">
    <source>
        <dbReference type="Proteomes" id="UP000321949"/>
    </source>
</evidence>
<feature type="region of interest" description="Disordered" evidence="1">
    <location>
        <begin position="594"/>
        <end position="638"/>
    </location>
</feature>
<proteinExistence type="predicted"/>
<organism evidence="6 7">
    <name type="scientific">Microbacterium saccharophilum</name>
    <dbReference type="NCBI Taxonomy" id="1213358"/>
    <lineage>
        <taxon>Bacteria</taxon>
        <taxon>Bacillati</taxon>
        <taxon>Actinomycetota</taxon>
        <taxon>Actinomycetes</taxon>
        <taxon>Micrococcales</taxon>
        <taxon>Microbacteriaceae</taxon>
        <taxon>Microbacterium</taxon>
    </lineage>
</organism>
<dbReference type="RefSeq" id="WP_147051455.1">
    <property type="nucleotide sequence ID" value="NZ_BKAH01000021.1"/>
</dbReference>
<evidence type="ECO:0000256" key="2">
    <source>
        <dbReference type="SAM" id="Phobius"/>
    </source>
</evidence>
<dbReference type="EMBL" id="VRSX01000003">
    <property type="protein sequence ID" value="TXK11505.1"/>
    <property type="molecule type" value="Genomic_DNA"/>
</dbReference>
<dbReference type="InterPro" id="IPR048389">
    <property type="entry name" value="YciQ-like_C"/>
</dbReference>
<feature type="domain" description="DUF2207" evidence="4">
    <location>
        <begin position="54"/>
        <end position="248"/>
    </location>
</feature>
<keyword evidence="7" id="KW-1185">Reference proteome</keyword>
<feature type="transmembrane region" description="Helical" evidence="2">
    <location>
        <begin position="452"/>
        <end position="474"/>
    </location>
</feature>
<feature type="transmembrane region" description="Helical" evidence="2">
    <location>
        <begin position="266"/>
        <end position="289"/>
    </location>
</feature>
<evidence type="ECO:0000256" key="3">
    <source>
        <dbReference type="SAM" id="SignalP"/>
    </source>
</evidence>
<protein>
    <submittedName>
        <fullName evidence="6">DUF2207 domain-containing protein</fullName>
    </submittedName>
</protein>
<accession>A0A5C8HYU7</accession>
<evidence type="ECO:0000256" key="1">
    <source>
        <dbReference type="SAM" id="MobiDB-lite"/>
    </source>
</evidence>
<evidence type="ECO:0000259" key="4">
    <source>
        <dbReference type="Pfam" id="PF09972"/>
    </source>
</evidence>
<keyword evidence="2" id="KW-0472">Membrane</keyword>
<keyword evidence="2" id="KW-1133">Transmembrane helix</keyword>
<feature type="chain" id="PRO_5022914845" evidence="3">
    <location>
        <begin position="29"/>
        <end position="638"/>
    </location>
</feature>
<dbReference type="AlphaFoldDB" id="A0A5C8HYU7"/>
<dbReference type="Pfam" id="PF20990">
    <property type="entry name" value="DUF2207_C"/>
    <property type="match status" value="1"/>
</dbReference>
<feature type="transmembrane region" description="Helical" evidence="2">
    <location>
        <begin position="426"/>
        <end position="446"/>
    </location>
</feature>
<dbReference type="OrthoDB" id="4973253at2"/>
<dbReference type="Proteomes" id="UP000321949">
    <property type="component" value="Unassembled WGS sequence"/>
</dbReference>
<feature type="compositionally biased region" description="Gly residues" evidence="1">
    <location>
        <begin position="619"/>
        <end position="638"/>
    </location>
</feature>
<name>A0A5C8HYU7_9MICO</name>
<feature type="domain" description="Predicted membrane protein YciQ-like C-terminal" evidence="5">
    <location>
        <begin position="304"/>
        <end position="555"/>
    </location>
</feature>
<feature type="signal peptide" evidence="3">
    <location>
        <begin position="1"/>
        <end position="28"/>
    </location>
</feature>
<keyword evidence="3" id="KW-0732">Signal</keyword>
<sequence length="638" mass="67784">MRSRRMPALLAAVVALLFVLVPAGAAHADVDDFEFESFTGDYYLSRATTGKAQLYVEETMVALFPDADQNKGLVRALPKRQSGIDLDTQVLEVSGPEGAAVPWWTEEDEDWVYVLTGDDDYVQGRNSYTFRYTMSDVVIRYPDTGADEFYWDTVGTDHAQDVADVAITVHLTGTVARDLLDGSASCYEGPEGSTEACELAGPEPDGDWSYDAASWAAWHGASAAGAVAFTVQAGPLAADENVSVALGFTVGAFAAASPPPPPPYPWWQWIVPVLGIAVGVLGLPLLLLVRARLRRNPDDNPVLVQYWPAEDESLTLSAGVLDVPARALAAHTVDLAVRDKLEIHGTGDRDAPEDFDLVLTDVSGLDHDDKRVVQTLFGRKSKPGSRIALQTFASAAPKRAVTYVRRIDEFTIQRGYRTARPRWVEGLRWGIGVGAVVLGALLLFGAADVDVIPFPVLAAAFLACVLAFIASFAVPMPATVLTVAGGMHAHELDGIREYLRLAEEDRLRAAQTPRTADLVSSGRRSFGDEAPGTVVNVYERLLPYAVLFGMEEEWAAVIRAQLPTDRLEARAGLFDALSSRSLADASSSVGRLAATPVSTSSGSGSSWSSSSSGWSSSGGSFGGGFSGGGGGGGGIGGR</sequence>
<dbReference type="InterPro" id="IPR018702">
    <property type="entry name" value="DUF2207"/>
</dbReference>
<evidence type="ECO:0000313" key="6">
    <source>
        <dbReference type="EMBL" id="TXK11505.1"/>
    </source>
</evidence>
<reference evidence="6 7" key="1">
    <citation type="submission" date="2019-08" db="EMBL/GenBank/DDBJ databases">
        <authorList>
            <person name="Dong K."/>
        </authorList>
    </citation>
    <scope>NUCLEOTIDE SEQUENCE [LARGE SCALE GENOMIC DNA]</scope>
    <source>
        <strain evidence="6 7">K-1</strain>
    </source>
</reference>
<dbReference type="Pfam" id="PF09972">
    <property type="entry name" value="DUF2207"/>
    <property type="match status" value="1"/>
</dbReference>
<gene>
    <name evidence="6" type="ORF">FVP74_09240</name>
</gene>
<feature type="compositionally biased region" description="Low complexity" evidence="1">
    <location>
        <begin position="600"/>
        <end position="618"/>
    </location>
</feature>
<evidence type="ECO:0000259" key="5">
    <source>
        <dbReference type="Pfam" id="PF20990"/>
    </source>
</evidence>
<keyword evidence="2" id="KW-0812">Transmembrane</keyword>
<comment type="caution">
    <text evidence="6">The sequence shown here is derived from an EMBL/GenBank/DDBJ whole genome shotgun (WGS) entry which is preliminary data.</text>
</comment>